<dbReference type="Gene3D" id="1.20.58.2150">
    <property type="match status" value="1"/>
</dbReference>
<keyword evidence="2" id="KW-0732">Signal</keyword>
<reference evidence="4 5" key="1">
    <citation type="submission" date="2016-10" db="EMBL/GenBank/DDBJ databases">
        <authorList>
            <person name="de Groot N.N."/>
        </authorList>
    </citation>
    <scope>NUCLEOTIDE SEQUENCE [LARGE SCALE GENOMIC DNA]</scope>
    <source>
        <strain evidence="4 5">DSM 25383</strain>
    </source>
</reference>
<dbReference type="PANTHER" id="PTHR37842:SF2">
    <property type="entry name" value="GYLCOSYL HYDROLASE 115 C-TERMINAL DOMAIN-CONTAINING PROTEIN"/>
    <property type="match status" value="1"/>
</dbReference>
<evidence type="ECO:0000256" key="2">
    <source>
        <dbReference type="SAM" id="SignalP"/>
    </source>
</evidence>
<sequence>MIRKTLLTLALLWMQAAALQAQVTLTGQAAARTDFELAAADSGAAVCYDAGDAAVVETAAGLFAADVARVTGREIPVVAGQELPAKTRCAVIVGTIGQSCWIDELIAAGRIDVSAIEGGWERYAIRLVDRPGHGVRKALVIAGSDRRGAAYGLLSVSRAIGVSPWYWWADAPVKHRDRLTLRVTDFTSESPSVKYRGIFINDEDWGLYRWAKENFEKELGNIGPKTYEKVCELLLRLQANYLAPAMHDATTAFYKIPENKEIADRYAIAVGSSHCEPLGLNTASEWDSKTMGEWDYVNNRAGVDRVLKERVETSAPYENVYTLALRGLHDRAMAGSEDLDARKATMQEALLAQRHILADVLGRPAEEIPQVFTPYKEVLDVYNRGLQLPDDVTIIWPDDNYGYMKRLSSPAEQKRSGRSGVYYHSSYLGRPHDYLWMNTTSPTLMYEELRKAYDSTADRVWLLNAGDIKSCEFAVDFFLAMAWDIDSFDFRRAADYRAEWMSGLLGREYFDRFREISDTFYHLAFVRKPEFMGWGYQWATDKHGKERNTDTDFSFTNYREADRRLEDYARIAGQVDALMDRMPEANKACFYQVFYYPVKACELLNRMVLRGQQNRRYATQQRAATDALAAESRMCHDSLQIITAGYNALLGGKWNHVMTMKQGFAASYFQLPELRSAQLAAQARLEIQAEGEDVMKGLRSFHMLPTFNTFLRRSYFVDVYNKGREPLQWSVSASDDWIVPNRTAGTTRTEERIEVSVDWTKVPVGDEVSGCLTIAAANGESRRVLVSVFNPASPTREELQGLYVQHNGYISIPAADFHRKRENDVIRIRPVPNLGVENTALQLGDPTLPKQNTRRREVPCVEYDFYTFEQGSVDVYTYVLPTFVISADRGYAGHEATNLETQYGVCIDEGPVMNPSTSSIEYAQIWYESVLRNCRVNKTTLHIGKPGRHTLKILCGDAGTVLQKIVLDFGGMQRSYQGPPPTRAEKVH</sequence>
<organism evidence="4 5">
    <name type="scientific">Alistipes timonensis JC136</name>
    <dbReference type="NCBI Taxonomy" id="1033731"/>
    <lineage>
        <taxon>Bacteria</taxon>
        <taxon>Pseudomonadati</taxon>
        <taxon>Bacteroidota</taxon>
        <taxon>Bacteroidia</taxon>
        <taxon>Bacteroidales</taxon>
        <taxon>Rikenellaceae</taxon>
        <taxon>Alistipes</taxon>
    </lineage>
</organism>
<dbReference type="InterPro" id="IPR031924">
    <property type="entry name" value="GH115"/>
</dbReference>
<dbReference type="Gene3D" id="3.20.20.520">
    <property type="entry name" value="Glycosyl hydrolase family 115"/>
    <property type="match status" value="1"/>
</dbReference>
<evidence type="ECO:0000256" key="1">
    <source>
        <dbReference type="ARBA" id="ARBA00022801"/>
    </source>
</evidence>
<dbReference type="RefSeq" id="WP_231290738.1">
    <property type="nucleotide sequence ID" value="NZ_CAEG01000005.1"/>
</dbReference>
<dbReference type="GO" id="GO:0016787">
    <property type="term" value="F:hydrolase activity"/>
    <property type="evidence" value="ECO:0007669"/>
    <property type="project" value="UniProtKB-KW"/>
</dbReference>
<proteinExistence type="predicted"/>
<feature type="signal peptide" evidence="2">
    <location>
        <begin position="1"/>
        <end position="21"/>
    </location>
</feature>
<gene>
    <name evidence="4" type="ORF">SAMN05444145_105106</name>
</gene>
<dbReference type="Pfam" id="PF15979">
    <property type="entry name" value="Glyco_hydro_115"/>
    <property type="match status" value="1"/>
</dbReference>
<evidence type="ECO:0000313" key="5">
    <source>
        <dbReference type="Proteomes" id="UP000183253"/>
    </source>
</evidence>
<dbReference type="STRING" id="1033731.SAMN05444145_105106"/>
<dbReference type="Gene3D" id="2.60.120.1620">
    <property type="match status" value="1"/>
</dbReference>
<dbReference type="Gene3D" id="3.30.379.10">
    <property type="entry name" value="Chitobiase/beta-hexosaminidase domain 2-like"/>
    <property type="match status" value="1"/>
</dbReference>
<feature type="chain" id="PRO_5010281811" evidence="2">
    <location>
        <begin position="22"/>
        <end position="988"/>
    </location>
</feature>
<dbReference type="Pfam" id="PF17829">
    <property type="entry name" value="GH115_C"/>
    <property type="match status" value="1"/>
</dbReference>
<keyword evidence="5" id="KW-1185">Reference proteome</keyword>
<evidence type="ECO:0000313" key="4">
    <source>
        <dbReference type="EMBL" id="SEA66425.1"/>
    </source>
</evidence>
<dbReference type="InterPro" id="IPR041437">
    <property type="entry name" value="GH115_C"/>
</dbReference>
<protein>
    <submittedName>
        <fullName evidence="4">Glycosyl hydrolase family 115</fullName>
    </submittedName>
</protein>
<feature type="domain" description="Gylcosyl hydrolase 115 C-terminal" evidence="3">
    <location>
        <begin position="803"/>
        <end position="980"/>
    </location>
</feature>
<accession>A0A1H4D0Z5</accession>
<dbReference type="EMBL" id="FNRI01000005">
    <property type="protein sequence ID" value="SEA66425.1"/>
    <property type="molecule type" value="Genomic_DNA"/>
</dbReference>
<keyword evidence="1 4" id="KW-0378">Hydrolase</keyword>
<dbReference type="InterPro" id="IPR029018">
    <property type="entry name" value="Hex-like_dom2"/>
</dbReference>
<dbReference type="PANTHER" id="PTHR37842">
    <property type="match status" value="1"/>
</dbReference>
<evidence type="ECO:0000259" key="3">
    <source>
        <dbReference type="Pfam" id="PF17829"/>
    </source>
</evidence>
<dbReference type="Proteomes" id="UP000183253">
    <property type="component" value="Unassembled WGS sequence"/>
</dbReference>
<dbReference type="GO" id="GO:0005975">
    <property type="term" value="P:carbohydrate metabolic process"/>
    <property type="evidence" value="ECO:0007669"/>
    <property type="project" value="UniProtKB-ARBA"/>
</dbReference>
<dbReference type="AlphaFoldDB" id="A0A1H4D0Z5"/>
<dbReference type="SUPFAM" id="SSF55545">
    <property type="entry name" value="beta-N-acetylhexosaminidase-like domain"/>
    <property type="match status" value="1"/>
</dbReference>
<name>A0A1H4D0Z5_9BACT</name>
<dbReference type="InterPro" id="IPR042301">
    <property type="entry name" value="GH115_sf"/>
</dbReference>